<dbReference type="Gene3D" id="3.40.190.80">
    <property type="match status" value="1"/>
</dbReference>
<dbReference type="PANTHER" id="PTHR43028">
    <property type="entry name" value="3'(2'),5'-BISPHOSPHATE NUCLEOTIDASE 1"/>
    <property type="match status" value="1"/>
</dbReference>
<feature type="binding site" evidence="8">
    <location>
        <position position="302"/>
    </location>
    <ligand>
        <name>Mg(2+)</name>
        <dbReference type="ChEBI" id="CHEBI:18420"/>
        <label>1</label>
        <note>catalytic</note>
    </ligand>
</feature>
<dbReference type="STRING" id="2015173.A0A026WVW2"/>
<keyword evidence="2" id="KW-0452">Lithium</keyword>
<dbReference type="InterPro" id="IPR050725">
    <property type="entry name" value="CysQ/Inositol_MonoPase"/>
</dbReference>
<comment type="catalytic activity">
    <reaction evidence="5">
        <text>1D-myo-inositol 1,3,4-trisphosphate + H2O = 1D-myo-inositol 3,4-bisphosphate + phosphate</text>
        <dbReference type="Rhea" id="RHEA:70319"/>
        <dbReference type="ChEBI" id="CHEBI:15377"/>
        <dbReference type="ChEBI" id="CHEBI:43474"/>
        <dbReference type="ChEBI" id="CHEBI:58414"/>
        <dbReference type="ChEBI" id="CHEBI:83241"/>
    </reaction>
    <physiologicalReaction direction="left-to-right" evidence="5">
        <dbReference type="Rhea" id="RHEA:70320"/>
    </physiologicalReaction>
</comment>
<reference evidence="10 12" key="2">
    <citation type="journal article" date="2018" name="Genome Res.">
        <title>The genomic architecture and molecular evolution of ant odorant receptors.</title>
        <authorList>
            <person name="McKenzie S.K."/>
            <person name="Kronauer D.J.C."/>
        </authorList>
    </citation>
    <scope>NUCLEOTIDE SEQUENCE [LARGE SCALE GENOMIC DNA]</scope>
    <source>
        <strain evidence="10">Clonal line C1</strain>
    </source>
</reference>
<keyword evidence="4 8" id="KW-0460">Magnesium</keyword>
<reference evidence="10" key="3">
    <citation type="submission" date="2018-07" db="EMBL/GenBank/DDBJ databases">
        <authorList>
            <person name="Mckenzie S.K."/>
            <person name="Kronauer D.J.C."/>
        </authorList>
    </citation>
    <scope>NUCLEOTIDE SEQUENCE</scope>
    <source>
        <strain evidence="10">Clonal line C1</strain>
    </source>
</reference>
<dbReference type="InterPro" id="IPR000760">
    <property type="entry name" value="Inositol_monophosphatase-like"/>
</dbReference>
<dbReference type="PANTHER" id="PTHR43028:SF3">
    <property type="entry name" value="INOSITOL POLYPHOSPHATE 1-PHOSPHATASE"/>
    <property type="match status" value="1"/>
</dbReference>
<evidence type="ECO:0000256" key="5">
    <source>
        <dbReference type="ARBA" id="ARBA00044465"/>
    </source>
</evidence>
<dbReference type="Proteomes" id="UP000279307">
    <property type="component" value="Chromosome 10"/>
</dbReference>
<feature type="binding site" evidence="8">
    <location>
        <position position="82"/>
    </location>
    <ligand>
        <name>Mg(2+)</name>
        <dbReference type="ChEBI" id="CHEBI:18420"/>
        <label>1</label>
        <note>catalytic</note>
    </ligand>
</feature>
<evidence type="ECO:0000256" key="4">
    <source>
        <dbReference type="ARBA" id="ARBA00022842"/>
    </source>
</evidence>
<dbReference type="Gene3D" id="3.30.540.10">
    <property type="entry name" value="Fructose-1,6-Bisphosphatase, subunit A, domain 1"/>
    <property type="match status" value="1"/>
</dbReference>
<evidence type="ECO:0000256" key="2">
    <source>
        <dbReference type="ARBA" id="ARBA00022671"/>
    </source>
</evidence>
<keyword evidence="11" id="KW-1185">Reference proteome</keyword>
<comment type="catalytic activity">
    <reaction evidence="6">
        <text>1D-myo-inositol 1,4-bisphosphate + H2O = 1D-myo-inositol 4-phosphate + phosphate</text>
        <dbReference type="Rhea" id="RHEA:15553"/>
        <dbReference type="ChEBI" id="CHEBI:15377"/>
        <dbReference type="ChEBI" id="CHEBI:43474"/>
        <dbReference type="ChEBI" id="CHEBI:58282"/>
        <dbReference type="ChEBI" id="CHEBI:58469"/>
        <dbReference type="EC" id="3.1.3.57"/>
    </reaction>
    <physiologicalReaction direction="left-to-right" evidence="6">
        <dbReference type="Rhea" id="RHEA:15554"/>
    </physiologicalReaction>
</comment>
<evidence type="ECO:0000256" key="7">
    <source>
        <dbReference type="ARBA" id="ARBA00044519"/>
    </source>
</evidence>
<name>A0A026WVW2_OOCBI</name>
<proteinExistence type="inferred from homology"/>
<evidence type="ECO:0000256" key="3">
    <source>
        <dbReference type="ARBA" id="ARBA00022723"/>
    </source>
</evidence>
<evidence type="ECO:0000313" key="12">
    <source>
        <dbReference type="Proteomes" id="UP000279307"/>
    </source>
</evidence>
<evidence type="ECO:0000256" key="6">
    <source>
        <dbReference type="ARBA" id="ARBA00044478"/>
    </source>
</evidence>
<dbReference type="GO" id="GO:0046872">
    <property type="term" value="F:metal ion binding"/>
    <property type="evidence" value="ECO:0007669"/>
    <property type="project" value="UniProtKB-KW"/>
</dbReference>
<dbReference type="PROSITE" id="PS00629">
    <property type="entry name" value="IMP_1"/>
    <property type="match status" value="1"/>
</dbReference>
<reference evidence="9 11" key="1">
    <citation type="journal article" date="2014" name="Curr. Biol.">
        <title>The genome of the clonal raider ant Cerapachys biroi.</title>
        <authorList>
            <person name="Oxley P.R."/>
            <person name="Ji L."/>
            <person name="Fetter-Pruneda I."/>
            <person name="McKenzie S.K."/>
            <person name="Li C."/>
            <person name="Hu H."/>
            <person name="Zhang G."/>
            <person name="Kronauer D.J."/>
        </authorList>
    </citation>
    <scope>NUCLEOTIDE SEQUENCE [LARGE SCALE GENOMIC DNA]</scope>
</reference>
<feature type="binding site" evidence="8">
    <location>
        <position position="162"/>
    </location>
    <ligand>
        <name>Mg(2+)</name>
        <dbReference type="ChEBI" id="CHEBI:18420"/>
        <label>1</label>
        <note>catalytic</note>
    </ligand>
</feature>
<dbReference type="GO" id="GO:0004441">
    <property type="term" value="F:inositol-1,4-bisphosphate 1-phosphatase activity"/>
    <property type="evidence" value="ECO:0007669"/>
    <property type="project" value="UniProtKB-EC"/>
</dbReference>
<dbReference type="InterPro" id="IPR044897">
    <property type="entry name" value="INPP1_dom_1"/>
</dbReference>
<feature type="binding site" evidence="8">
    <location>
        <position position="161"/>
    </location>
    <ligand>
        <name>Mg(2+)</name>
        <dbReference type="ChEBI" id="CHEBI:18420"/>
        <label>1</label>
        <note>catalytic</note>
    </ligand>
</feature>
<dbReference type="OMA" id="KGSTFRW"/>
<dbReference type="Gene3D" id="4.10.460.10">
    <property type="entry name" value="Inositol Polyphosphate 1-phosphatase, domain 1"/>
    <property type="match status" value="1"/>
</dbReference>
<dbReference type="Proteomes" id="UP000053097">
    <property type="component" value="Unassembled WGS sequence"/>
</dbReference>
<keyword evidence="3 8" id="KW-0479">Metal-binding</keyword>
<evidence type="ECO:0000256" key="8">
    <source>
        <dbReference type="PIRSR" id="PIRSR600760-2"/>
    </source>
</evidence>
<dbReference type="Pfam" id="PF00459">
    <property type="entry name" value="Inositol_P"/>
    <property type="match status" value="1"/>
</dbReference>
<evidence type="ECO:0000256" key="1">
    <source>
        <dbReference type="ARBA" id="ARBA00009759"/>
    </source>
</evidence>
<accession>A0A026WVW2</accession>
<sequence length="371" mass="40946">MKNGSRLLQILLQASEKAANVARACRQNEELFPLLIQEKSSEEKNPRFFHDFKTLADVLIQEIIKHDIGVEFPELPKSTKGEETNVFKNAANETIIVEVCPCCEDTAKLLARVMNDDVAARLLATEVHKDVQFSDVSTDVKEIPTDLEIDMNDIGIWIDPIDSTADYINAIETVDEKTGLHVRGLRCTCVLIGAYQKSTGVPIMGIVNQPFYTNVDSRWTGKCHWGIATSDITKSSISNPINLNANKLILISQSEDEEVRTKLLDEGFTLLEATGAGYKLLQVALGHAGIYSLSKPSTYKWDTCGPQAILASLGGDVIKFKEFIVRPTADDLTITYLSACTSNNKSGLIAYRDVENLESVKEALCKPCLDT</sequence>
<dbReference type="InterPro" id="IPR020583">
    <property type="entry name" value="Inositol_monoP_metal-BS"/>
</dbReference>
<feature type="binding site" evidence="8">
    <location>
        <position position="159"/>
    </location>
    <ligand>
        <name>Mg(2+)</name>
        <dbReference type="ChEBI" id="CHEBI:18420"/>
        <label>1</label>
        <note>catalytic</note>
    </ligand>
</feature>
<dbReference type="EMBL" id="QOIP01000010">
    <property type="protein sequence ID" value="RLU17794.1"/>
    <property type="molecule type" value="Genomic_DNA"/>
</dbReference>
<comment type="similarity">
    <text evidence="1">Belongs to the inositol monophosphatase superfamily.</text>
</comment>
<comment type="cofactor">
    <cofactor evidence="8">
        <name>Mg(2+)</name>
        <dbReference type="ChEBI" id="CHEBI:18420"/>
    </cofactor>
</comment>
<dbReference type="AlphaFoldDB" id="A0A026WVW2"/>
<dbReference type="EMBL" id="KK107079">
    <property type="protein sequence ID" value="EZA60137.1"/>
    <property type="molecule type" value="Genomic_DNA"/>
</dbReference>
<gene>
    <name evidence="10" type="ORF">DMN91_010032</name>
    <name evidence="9" type="ORF">X777_15074</name>
</gene>
<protein>
    <recommendedName>
        <fullName evidence="7">inositol-1,4-bisphosphate 1-phosphatase</fullName>
        <ecNumber evidence="7">3.1.3.57</ecNumber>
    </recommendedName>
</protein>
<evidence type="ECO:0000313" key="11">
    <source>
        <dbReference type="Proteomes" id="UP000053097"/>
    </source>
</evidence>
<dbReference type="SUPFAM" id="SSF56655">
    <property type="entry name" value="Carbohydrate phosphatase"/>
    <property type="match status" value="1"/>
</dbReference>
<evidence type="ECO:0000313" key="9">
    <source>
        <dbReference type="EMBL" id="EZA60137.1"/>
    </source>
</evidence>
<organism evidence="9 11">
    <name type="scientific">Ooceraea biroi</name>
    <name type="common">Clonal raider ant</name>
    <name type="synonym">Cerapachys biroi</name>
    <dbReference type="NCBI Taxonomy" id="2015173"/>
    <lineage>
        <taxon>Eukaryota</taxon>
        <taxon>Metazoa</taxon>
        <taxon>Ecdysozoa</taxon>
        <taxon>Arthropoda</taxon>
        <taxon>Hexapoda</taxon>
        <taxon>Insecta</taxon>
        <taxon>Pterygota</taxon>
        <taxon>Neoptera</taxon>
        <taxon>Endopterygota</taxon>
        <taxon>Hymenoptera</taxon>
        <taxon>Apocrita</taxon>
        <taxon>Aculeata</taxon>
        <taxon>Formicoidea</taxon>
        <taxon>Formicidae</taxon>
        <taxon>Dorylinae</taxon>
        <taxon>Ooceraea</taxon>
    </lineage>
</organism>
<dbReference type="EC" id="3.1.3.57" evidence="7"/>
<dbReference type="OrthoDB" id="9977309at2759"/>
<evidence type="ECO:0000313" key="10">
    <source>
        <dbReference type="EMBL" id="RLU17794.1"/>
    </source>
</evidence>